<dbReference type="AlphaFoldDB" id="A0A3M2I1T9"/>
<evidence type="ECO:0000313" key="2">
    <source>
        <dbReference type="Proteomes" id="UP000269774"/>
    </source>
</evidence>
<proteinExistence type="predicted"/>
<keyword evidence="2" id="KW-1185">Reference proteome</keyword>
<dbReference type="InterPro" id="IPR036520">
    <property type="entry name" value="UPF0759_sf"/>
</dbReference>
<dbReference type="Pfam" id="PF01904">
    <property type="entry name" value="DUF72"/>
    <property type="match status" value="1"/>
</dbReference>
<dbReference type="SUPFAM" id="SSF117396">
    <property type="entry name" value="TM1631-like"/>
    <property type="match status" value="1"/>
</dbReference>
<organism evidence="1 2">
    <name type="scientific">Stutzerimonas zhaodongensis</name>
    <dbReference type="NCBI Taxonomy" id="1176257"/>
    <lineage>
        <taxon>Bacteria</taxon>
        <taxon>Pseudomonadati</taxon>
        <taxon>Pseudomonadota</taxon>
        <taxon>Gammaproteobacteria</taxon>
        <taxon>Pseudomonadales</taxon>
        <taxon>Pseudomonadaceae</taxon>
        <taxon>Stutzerimonas</taxon>
    </lineage>
</organism>
<protein>
    <submittedName>
        <fullName evidence="1">DUF72 domain-containing protein</fullName>
    </submittedName>
</protein>
<dbReference type="Gene3D" id="3.20.20.410">
    <property type="entry name" value="Protein of unknown function UPF0759"/>
    <property type="match status" value="1"/>
</dbReference>
<sequence>MKDTPAIYLGTAGWSLPREQWQAFPVAGTHLQRYADRFGAVEINSSFYRPHRPATYAKWAVSVPTGFRFCVKVPKQITHEQRLIGCEALLERFLHECEHLGEKLGCLLVQLPPSLAFDPASAEGFLDALRARFEGSIAVEPRHPSWLEAETLLQQARIGRVAADPAPFAESAEPGGWSGLRYYRLHGSPKIYYSAYDADRLDSLAARLSSGNEDAACWCIFDNTASGAATADALALQERLLQS</sequence>
<gene>
    <name evidence="1" type="ORF">EA797_06940</name>
</gene>
<dbReference type="PANTHER" id="PTHR30348:SF14">
    <property type="entry name" value="BLR8050 PROTEIN"/>
    <property type="match status" value="1"/>
</dbReference>
<dbReference type="InterPro" id="IPR002763">
    <property type="entry name" value="DUF72"/>
</dbReference>
<comment type="caution">
    <text evidence="1">The sequence shown here is derived from an EMBL/GenBank/DDBJ whole genome shotgun (WGS) entry which is preliminary data.</text>
</comment>
<dbReference type="Proteomes" id="UP000269774">
    <property type="component" value="Unassembled WGS sequence"/>
</dbReference>
<dbReference type="PANTHER" id="PTHR30348">
    <property type="entry name" value="UNCHARACTERIZED PROTEIN YECE"/>
    <property type="match status" value="1"/>
</dbReference>
<accession>A0A3M2I1T9</accession>
<evidence type="ECO:0000313" key="1">
    <source>
        <dbReference type="EMBL" id="RMH92437.1"/>
    </source>
</evidence>
<dbReference type="EMBL" id="RFFM01000001">
    <property type="protein sequence ID" value="RMH92437.1"/>
    <property type="molecule type" value="Genomic_DNA"/>
</dbReference>
<reference evidence="1 2" key="1">
    <citation type="submission" date="2018-10" db="EMBL/GenBank/DDBJ databases">
        <title>Pseudomonas zhaodongensis NEAU-ST5-21(T) genome.</title>
        <authorList>
            <person name="Peng J."/>
            <person name="Liu Z.-P."/>
        </authorList>
    </citation>
    <scope>NUCLEOTIDE SEQUENCE [LARGE SCALE GENOMIC DNA]</scope>
    <source>
        <strain evidence="1 2">NEAU-ST5-21</strain>
    </source>
</reference>
<dbReference type="OrthoDB" id="9780310at2"/>
<name>A0A3M2I1T9_9GAMM</name>
<dbReference type="RefSeq" id="WP_122164382.1">
    <property type="nucleotide sequence ID" value="NZ_JAMOIB010000001.1"/>
</dbReference>